<dbReference type="AlphaFoldDB" id="A0A9X1P1F5"/>
<evidence type="ECO:0000256" key="1">
    <source>
        <dbReference type="SAM" id="MobiDB-lite"/>
    </source>
</evidence>
<reference evidence="2" key="1">
    <citation type="submission" date="2022-01" db="EMBL/GenBank/DDBJ databases">
        <title>Jiella avicenniae sp. nov., a novel endophytic bacterium isolated from bark of Avicennia marina.</title>
        <authorList>
            <person name="Tuo L."/>
        </authorList>
    </citation>
    <scope>NUCLEOTIDE SEQUENCE</scope>
    <source>
        <strain evidence="2">CBK1P-4</strain>
    </source>
</reference>
<dbReference type="EMBL" id="JAJUWU010000007">
    <property type="protein sequence ID" value="MCE7028094.1"/>
    <property type="molecule type" value="Genomic_DNA"/>
</dbReference>
<accession>A0A9X1P1F5</accession>
<keyword evidence="3" id="KW-1185">Reference proteome</keyword>
<comment type="caution">
    <text evidence="2">The sequence shown here is derived from an EMBL/GenBank/DDBJ whole genome shotgun (WGS) entry which is preliminary data.</text>
</comment>
<dbReference type="Proteomes" id="UP001139035">
    <property type="component" value="Unassembled WGS sequence"/>
</dbReference>
<gene>
    <name evidence="2" type="ORF">LZD57_08845</name>
</gene>
<evidence type="ECO:0000313" key="2">
    <source>
        <dbReference type="EMBL" id="MCE7028094.1"/>
    </source>
</evidence>
<organism evidence="2 3">
    <name type="scientific">Jiella avicenniae</name>
    <dbReference type="NCBI Taxonomy" id="2907202"/>
    <lineage>
        <taxon>Bacteria</taxon>
        <taxon>Pseudomonadati</taxon>
        <taxon>Pseudomonadota</taxon>
        <taxon>Alphaproteobacteria</taxon>
        <taxon>Hyphomicrobiales</taxon>
        <taxon>Aurantimonadaceae</taxon>
        <taxon>Jiella</taxon>
    </lineage>
</organism>
<evidence type="ECO:0000313" key="3">
    <source>
        <dbReference type="Proteomes" id="UP001139035"/>
    </source>
</evidence>
<name>A0A9X1P1F5_9HYPH</name>
<dbReference type="RefSeq" id="WP_233719244.1">
    <property type="nucleotide sequence ID" value="NZ_JAJUWU010000007.1"/>
</dbReference>
<sequence>MTSIAALTEKKITHERRARAAAAKLTQAVREIQIRAITEIGKATTSLLKRGDVPTAEAILQEASIKVRSADVRTMIENLLGIHENAEKVTEVQHVRASDEASEFDPIRNRASAKVSGGTVEGMDETKRDRHRQADGIPSLIVEEEVPAIALSRNASEENVAHSAPPSTNGPSSPIFLPEPASGRTTNPPFSPRDLGASGVTSHT</sequence>
<feature type="region of interest" description="Disordered" evidence="1">
    <location>
        <begin position="148"/>
        <end position="204"/>
    </location>
</feature>
<protein>
    <submittedName>
        <fullName evidence="2">Uncharacterized protein</fullName>
    </submittedName>
</protein>
<proteinExistence type="predicted"/>